<proteinExistence type="predicted"/>
<evidence type="ECO:0000313" key="1">
    <source>
        <dbReference type="EMBL" id="EMY79436.1"/>
    </source>
</evidence>
<gene>
    <name evidence="1" type="ORF">LEP1GSC060_2453</name>
</gene>
<comment type="caution">
    <text evidence="1">The sequence shown here is derived from an EMBL/GenBank/DDBJ whole genome shotgun (WGS) entry which is preliminary data.</text>
</comment>
<evidence type="ECO:0000313" key="2">
    <source>
        <dbReference type="Proteomes" id="UP000012313"/>
    </source>
</evidence>
<keyword evidence="2" id="KW-1185">Reference proteome</keyword>
<dbReference type="AlphaFoldDB" id="N1WGQ0"/>
<dbReference type="EMBL" id="AOHC02000012">
    <property type="protein sequence ID" value="EMY79436.1"/>
    <property type="molecule type" value="Genomic_DNA"/>
</dbReference>
<name>N1WGQ0_9LEPT</name>
<reference evidence="1" key="1">
    <citation type="submission" date="2013-03" db="EMBL/GenBank/DDBJ databases">
        <authorList>
            <person name="Harkins D.M."/>
            <person name="Durkin A.S."/>
            <person name="Brinkac L.M."/>
            <person name="Haft D.H."/>
            <person name="Selengut J.D."/>
            <person name="Sanka R."/>
            <person name="DePew J."/>
            <person name="Purushe J."/>
            <person name="Hartskeerl R.A."/>
            <person name="Ahmed A."/>
            <person name="van der Linden H."/>
            <person name="Goris M.G.A."/>
            <person name="Vinetz J.M."/>
            <person name="Sutton G.G."/>
            <person name="Nierman W.C."/>
            <person name="Fouts D.E."/>
        </authorList>
    </citation>
    <scope>NUCLEOTIDE SEQUENCE [LARGE SCALE GENOMIC DNA]</scope>
    <source>
        <strain evidence="1">ICFT</strain>
    </source>
</reference>
<accession>N1WGQ0</accession>
<sequence length="38" mass="4449">MKTDFVFVSLHAIIRLFILKDVKQENEISILSLDKMNV</sequence>
<organism evidence="1 2">
    <name type="scientific">Leptospira weilii serovar Ranarum str. ICFT</name>
    <dbReference type="NCBI Taxonomy" id="1218598"/>
    <lineage>
        <taxon>Bacteria</taxon>
        <taxon>Pseudomonadati</taxon>
        <taxon>Spirochaetota</taxon>
        <taxon>Spirochaetia</taxon>
        <taxon>Leptospirales</taxon>
        <taxon>Leptospiraceae</taxon>
        <taxon>Leptospira</taxon>
    </lineage>
</organism>
<protein>
    <submittedName>
        <fullName evidence="1">Uncharacterized protein</fullName>
    </submittedName>
</protein>
<dbReference type="Proteomes" id="UP000012313">
    <property type="component" value="Unassembled WGS sequence"/>
</dbReference>